<dbReference type="EMBL" id="CP120863">
    <property type="protein sequence ID" value="WFE89183.1"/>
    <property type="molecule type" value="Genomic_DNA"/>
</dbReference>
<organism evidence="2 3">
    <name type="scientific">Roseibium porphyridii</name>
    <dbReference type="NCBI Taxonomy" id="2866279"/>
    <lineage>
        <taxon>Bacteria</taxon>
        <taxon>Pseudomonadati</taxon>
        <taxon>Pseudomonadota</taxon>
        <taxon>Alphaproteobacteria</taxon>
        <taxon>Hyphomicrobiales</taxon>
        <taxon>Stappiaceae</taxon>
        <taxon>Roseibium</taxon>
    </lineage>
</organism>
<proteinExistence type="predicted"/>
<reference evidence="2 3" key="1">
    <citation type="submission" date="2023-03" db="EMBL/GenBank/DDBJ databases">
        <title>Roseibium porphyridii sp. nov. and Roseibium rhodosorbium sp. nov. isolated from marine algae, Porphyridium cruentum and Rhodosorus marinus, respectively.</title>
        <authorList>
            <person name="Lee M.W."/>
            <person name="Choi B.J."/>
            <person name="Lee J.K."/>
            <person name="Choi D.G."/>
            <person name="Baek J.H."/>
            <person name="Bayburt H."/>
            <person name="Kim J.M."/>
            <person name="Han D.M."/>
            <person name="Kim K.H."/>
            <person name="Jeon C.O."/>
        </authorList>
    </citation>
    <scope>NUCLEOTIDE SEQUENCE [LARGE SCALE GENOMIC DNA]</scope>
    <source>
        <strain evidence="2 3">KMA01</strain>
    </source>
</reference>
<protein>
    <submittedName>
        <fullName evidence="2">Uncharacterized protein</fullName>
    </submittedName>
</protein>
<accession>A0ABY8F146</accession>
<name>A0ABY8F146_9HYPH</name>
<keyword evidence="3" id="KW-1185">Reference proteome</keyword>
<feature type="region of interest" description="Disordered" evidence="1">
    <location>
        <begin position="1"/>
        <end position="22"/>
    </location>
</feature>
<gene>
    <name evidence="2" type="ORF">K1718_23985</name>
</gene>
<dbReference type="Proteomes" id="UP001209803">
    <property type="component" value="Chromosome"/>
</dbReference>
<sequence>MRPGFGDAGLTDKNDRPEPGTAGRGDYAAFLGRLSIIEPAKDVGGLWTVFRVTQLLCNALHTGEASLAEVAPKGFVLARADIHELGFGGDNWNKDWYAITVTGDAEKDEAAGHPIWRVKYGEDGRLSSCGVSIGSPSANQDSDADEAAREGAIRFMYTGLPQSLFGIITEPRFAGLYPLSPFEAIEMATPCGGSWCRISTIYNFQPDYWQVSSIINFGLAVKAE</sequence>
<evidence type="ECO:0000256" key="1">
    <source>
        <dbReference type="SAM" id="MobiDB-lite"/>
    </source>
</evidence>
<dbReference type="RefSeq" id="WP_265680581.1">
    <property type="nucleotide sequence ID" value="NZ_CP120863.1"/>
</dbReference>
<evidence type="ECO:0000313" key="2">
    <source>
        <dbReference type="EMBL" id="WFE89183.1"/>
    </source>
</evidence>
<evidence type="ECO:0000313" key="3">
    <source>
        <dbReference type="Proteomes" id="UP001209803"/>
    </source>
</evidence>